<dbReference type="EMBL" id="KZ857389">
    <property type="protein sequence ID" value="RDX52904.1"/>
    <property type="molecule type" value="Genomic_DNA"/>
</dbReference>
<dbReference type="Gene3D" id="1.20.1280.50">
    <property type="match status" value="1"/>
</dbReference>
<protein>
    <recommendedName>
        <fullName evidence="1">F-box domain-containing protein</fullName>
    </recommendedName>
</protein>
<dbReference type="Proteomes" id="UP000256964">
    <property type="component" value="Unassembled WGS sequence"/>
</dbReference>
<organism evidence="2 3">
    <name type="scientific">Lentinus brumalis</name>
    <dbReference type="NCBI Taxonomy" id="2498619"/>
    <lineage>
        <taxon>Eukaryota</taxon>
        <taxon>Fungi</taxon>
        <taxon>Dikarya</taxon>
        <taxon>Basidiomycota</taxon>
        <taxon>Agaricomycotina</taxon>
        <taxon>Agaricomycetes</taxon>
        <taxon>Polyporales</taxon>
        <taxon>Polyporaceae</taxon>
        <taxon>Lentinus</taxon>
    </lineage>
</organism>
<dbReference type="SUPFAM" id="SSF52047">
    <property type="entry name" value="RNI-like"/>
    <property type="match status" value="1"/>
</dbReference>
<accession>A0A371DK47</accession>
<dbReference type="OrthoDB" id="2748248at2759"/>
<feature type="domain" description="F-box" evidence="1">
    <location>
        <begin position="68"/>
        <end position="112"/>
    </location>
</feature>
<dbReference type="Gene3D" id="3.80.10.10">
    <property type="entry name" value="Ribonuclease Inhibitor"/>
    <property type="match status" value="1"/>
</dbReference>
<sequence length="601" mass="66678">MSYGAYLSEESSMFSALNGQLSTEDRAAMDVIPVTDLPGWMATRIEDYRSRIRALMSAQNALVPINHNLPPEVLMEIFIHVNTSTSSRVWFRVLHVCRLWRSLIFRTPAFWVAVLRIKKDLVGVTEGSVARLNLFLALSRTLPLDLSFKGLPHSVSQALAPHINRISTLTLKLKGKEYKSFTRLLGSGMARLEQLCITHRDDDKHTTEFHRAPVKDASHLPRLRSLTLRCVLTSLGGLAGQLRHLKLSDCYCTYCHINPASLQGFLKALEGCSSLEVLVLEDTSMVVDNQPPVIHDHVVALPTLRKLQICRGKLPVAALLSRVSLPKTCTVNIDTRLGAHHLRDTLPRDLHGFFPVSQADRLLFEYDPMGCGTLKSYTGESMLVRRSATGSPGYSVAKLGFASFVAELRDLFSPFNNVTALILRTPPALQNATDEDRAALRALLGALPLAHLDATAYNGTNDVLSLLGETLPAGGSLCPSLEGLTLRWRFSVLNEYRKSCTHSWLYAREPPKPPAPLRTGSEALGTFCDAVANVVEGRENVSPLKMLRVAVHPAVYLRQSTTELKEKWDGPTKQERERLQLQLGHLVRSITVEYDRGDDSI</sequence>
<evidence type="ECO:0000313" key="2">
    <source>
        <dbReference type="EMBL" id="RDX52904.1"/>
    </source>
</evidence>
<dbReference type="Pfam" id="PF12937">
    <property type="entry name" value="F-box-like"/>
    <property type="match status" value="1"/>
</dbReference>
<dbReference type="InterPro" id="IPR032675">
    <property type="entry name" value="LRR_dom_sf"/>
</dbReference>
<reference evidence="2 3" key="1">
    <citation type="journal article" date="2018" name="Biotechnol. Biofuels">
        <title>Integrative visual omics of the white-rot fungus Polyporus brumalis exposes the biotechnological potential of its oxidative enzymes for delignifying raw plant biomass.</title>
        <authorList>
            <person name="Miyauchi S."/>
            <person name="Rancon A."/>
            <person name="Drula E."/>
            <person name="Hage H."/>
            <person name="Chaduli D."/>
            <person name="Favel A."/>
            <person name="Grisel S."/>
            <person name="Henrissat B."/>
            <person name="Herpoel-Gimbert I."/>
            <person name="Ruiz-Duenas F.J."/>
            <person name="Chevret D."/>
            <person name="Hainaut M."/>
            <person name="Lin J."/>
            <person name="Wang M."/>
            <person name="Pangilinan J."/>
            <person name="Lipzen A."/>
            <person name="Lesage-Meessen L."/>
            <person name="Navarro D."/>
            <person name="Riley R."/>
            <person name="Grigoriev I.V."/>
            <person name="Zhou S."/>
            <person name="Raouche S."/>
            <person name="Rosso M.N."/>
        </authorList>
    </citation>
    <scope>NUCLEOTIDE SEQUENCE [LARGE SCALE GENOMIC DNA]</scope>
    <source>
        <strain evidence="2 3">BRFM 1820</strain>
    </source>
</reference>
<name>A0A371DK47_9APHY</name>
<evidence type="ECO:0000259" key="1">
    <source>
        <dbReference type="Pfam" id="PF12937"/>
    </source>
</evidence>
<dbReference type="STRING" id="139420.A0A371DK47"/>
<evidence type="ECO:0000313" key="3">
    <source>
        <dbReference type="Proteomes" id="UP000256964"/>
    </source>
</evidence>
<dbReference type="SUPFAM" id="SSF81383">
    <property type="entry name" value="F-box domain"/>
    <property type="match status" value="1"/>
</dbReference>
<dbReference type="PANTHER" id="PTHR16134">
    <property type="entry name" value="F-BOX/TPR REPEAT PROTEIN POF3"/>
    <property type="match status" value="1"/>
</dbReference>
<gene>
    <name evidence="2" type="ORF">OH76DRAFT_133608</name>
</gene>
<dbReference type="PANTHER" id="PTHR16134:SF119">
    <property type="entry name" value="AT02038P-RELATED"/>
    <property type="match status" value="1"/>
</dbReference>
<dbReference type="InterPro" id="IPR001810">
    <property type="entry name" value="F-box_dom"/>
</dbReference>
<proteinExistence type="predicted"/>
<dbReference type="InterPro" id="IPR036047">
    <property type="entry name" value="F-box-like_dom_sf"/>
</dbReference>
<keyword evidence="3" id="KW-1185">Reference proteome</keyword>
<dbReference type="AlphaFoldDB" id="A0A371DK47"/>